<sequence>MGFSIKTSNLTQPACVLGKMVQLVLAWNRPDQPIDKAYVVKGLTNTSVQNLYDISTYATAGNALTSGIDIVITTIMCTLLTRARRGFNKRTDAILVRLVILSVNSGLWTAVFAIVTAGVAVQNNLIFSWPQFCMCPLYCNTILGCLNARDFIYNGIHRDSGSAFLLGHVSISHAGGAQRPFQWSIVVDTKQTIETESLEDTASVVWSESLPPVGE</sequence>
<dbReference type="InParanoid" id="A0A1B7MV53"/>
<evidence type="ECO:0000313" key="3">
    <source>
        <dbReference type="EMBL" id="OAX36476.1"/>
    </source>
</evidence>
<keyword evidence="1" id="KW-0812">Transmembrane</keyword>
<feature type="transmembrane region" description="Helical" evidence="1">
    <location>
        <begin position="94"/>
        <end position="121"/>
    </location>
</feature>
<feature type="domain" description="DUF6534" evidence="2">
    <location>
        <begin position="68"/>
        <end position="150"/>
    </location>
</feature>
<keyword evidence="4" id="KW-1185">Reference proteome</keyword>
<reference evidence="3 4" key="1">
    <citation type="submission" date="2016-06" db="EMBL/GenBank/DDBJ databases">
        <title>Comparative genomics of the ectomycorrhizal sister species Rhizopogon vinicolor and Rhizopogon vesiculosus (Basidiomycota: Boletales) reveals a divergence of the mating type B locus.</title>
        <authorList>
            <consortium name="DOE Joint Genome Institute"/>
            <person name="Mujic A.B."/>
            <person name="Kuo A."/>
            <person name="Tritt A."/>
            <person name="Lipzen A."/>
            <person name="Chen C."/>
            <person name="Johnson J."/>
            <person name="Sharma A."/>
            <person name="Barry K."/>
            <person name="Grigoriev I.V."/>
            <person name="Spatafora J.W."/>
        </authorList>
    </citation>
    <scope>NUCLEOTIDE SEQUENCE [LARGE SCALE GENOMIC DNA]</scope>
    <source>
        <strain evidence="3 4">AM-OR11-026</strain>
    </source>
</reference>
<proteinExistence type="predicted"/>
<dbReference type="Proteomes" id="UP000092154">
    <property type="component" value="Unassembled WGS sequence"/>
</dbReference>
<dbReference type="PANTHER" id="PTHR40465">
    <property type="entry name" value="CHROMOSOME 1, WHOLE GENOME SHOTGUN SEQUENCE"/>
    <property type="match status" value="1"/>
</dbReference>
<name>A0A1B7MV53_9AGAM</name>
<accession>A0A1B7MV53</accession>
<dbReference type="PANTHER" id="PTHR40465:SF1">
    <property type="entry name" value="DUF6534 DOMAIN-CONTAINING PROTEIN"/>
    <property type="match status" value="1"/>
</dbReference>
<keyword evidence="1" id="KW-0472">Membrane</keyword>
<protein>
    <recommendedName>
        <fullName evidence="2">DUF6534 domain-containing protein</fullName>
    </recommendedName>
</protein>
<dbReference type="Pfam" id="PF20152">
    <property type="entry name" value="DUF6534"/>
    <property type="match status" value="1"/>
</dbReference>
<organism evidence="3 4">
    <name type="scientific">Rhizopogon vinicolor AM-OR11-026</name>
    <dbReference type="NCBI Taxonomy" id="1314800"/>
    <lineage>
        <taxon>Eukaryota</taxon>
        <taxon>Fungi</taxon>
        <taxon>Dikarya</taxon>
        <taxon>Basidiomycota</taxon>
        <taxon>Agaricomycotina</taxon>
        <taxon>Agaricomycetes</taxon>
        <taxon>Agaricomycetidae</taxon>
        <taxon>Boletales</taxon>
        <taxon>Suillineae</taxon>
        <taxon>Rhizopogonaceae</taxon>
        <taxon>Rhizopogon</taxon>
    </lineage>
</organism>
<dbReference type="OrthoDB" id="3063206at2759"/>
<dbReference type="AlphaFoldDB" id="A0A1B7MV53"/>
<dbReference type="InterPro" id="IPR045339">
    <property type="entry name" value="DUF6534"/>
</dbReference>
<dbReference type="EMBL" id="KV448413">
    <property type="protein sequence ID" value="OAX36476.1"/>
    <property type="molecule type" value="Genomic_DNA"/>
</dbReference>
<evidence type="ECO:0000259" key="2">
    <source>
        <dbReference type="Pfam" id="PF20152"/>
    </source>
</evidence>
<gene>
    <name evidence="3" type="ORF">K503DRAFT_857965</name>
</gene>
<evidence type="ECO:0000313" key="4">
    <source>
        <dbReference type="Proteomes" id="UP000092154"/>
    </source>
</evidence>
<evidence type="ECO:0000256" key="1">
    <source>
        <dbReference type="SAM" id="Phobius"/>
    </source>
</evidence>
<keyword evidence="1" id="KW-1133">Transmembrane helix</keyword>